<keyword evidence="3" id="KW-1185">Reference proteome</keyword>
<dbReference type="HOGENOM" id="CLU_013199_0_0_1"/>
<evidence type="ECO:0000313" key="2">
    <source>
        <dbReference type="EMBL" id="EEQ30675.1"/>
    </source>
</evidence>
<dbReference type="AlphaFoldDB" id="C5FLV3"/>
<dbReference type="OrthoDB" id="5333304at2759"/>
<sequence>MLASESHAHARGPIASVPAPPAALHDSHPLATEVAELKIPESVVRRAPPRQVAQTSQSSASASVFTPVSQASASEPAPPALAPAHSLAPAHNAGQTAVISSTVNAVPGRSTDSPGTGASTPKPTSEIDPIFLTKSDDLIRAETQLQRQRLERALRDHAEQKRVEERQKPPLQELKPDFDVSDVLNRALEIVKPLPPVYDQDHYVSVDGDGDRVNGDVAGDSFDENSYYSSRAPDSPQNEEYDDEMAIVPPLAGKMDTEESDETVIVDRAVASEPEHESAAGNHHVLDQLANTDDARRDLENIQPWAEDNEHHYSPPEPYEEPEYSPPGPDISLNGRRDLLEPSYLSPSSRRQPPVEQPPNQQSPASRNLRVVRNHITSPAAPQPSRVSPLAVTRVSSITQSRQGRQSRQAAKASADQGSAHTSPESAPPQVLMSRKRRRLQAQDRKRLAEERRGAASPDMPYIKPEPVSPPPFIDAPPPAAAHYSRSRLVQEAPAEVEYAPRHSLPDDHVISSRVPTYDDGHGRHYELDSPIELHTPRTTSRIGYRRPVRDEHDLRRVASLQHARQTEYVHDYPEQVADISPRHGRAVSYAEPIQPERPRYHDESQPAQYTRRYMTRPLSPHYRESYAPVRVSESRVMGPPPPQRRIVVDAEGNRYYESVDAPRPMPPVSVRSSRVESYDGGSHTPARPMSIVNEHYRDRRYIQEMPPPEMTYRRNPGSGVGPALSYAADNELGEPRFYDREAPDRGPMMRSASVQMIDYPPRQPQQHPRQPQPTYVDEAPFPHDEIVRVASVRPPPVGVPRYEEHHEIRPRMTSVRPMRREVSVYVDDEAGHGREYHPPVERYGGGPSYTARPVREERFYEGADPGRMEPDAGPEAIRRVPRRY</sequence>
<feature type="compositionally biased region" description="Basic and acidic residues" evidence="1">
    <location>
        <begin position="832"/>
        <end position="841"/>
    </location>
</feature>
<dbReference type="RefSeq" id="XP_002847988.1">
    <property type="nucleotide sequence ID" value="XM_002847942.1"/>
</dbReference>
<accession>C5FLV3</accession>
<feature type="region of interest" description="Disordered" evidence="1">
    <location>
        <begin position="832"/>
        <end position="885"/>
    </location>
</feature>
<dbReference type="OMA" id="YVQEMPP"/>
<feature type="region of interest" description="Disordered" evidence="1">
    <location>
        <begin position="41"/>
        <end position="128"/>
    </location>
</feature>
<evidence type="ECO:0000256" key="1">
    <source>
        <dbReference type="SAM" id="MobiDB-lite"/>
    </source>
</evidence>
<dbReference type="VEuPathDB" id="FungiDB:MCYG_03494"/>
<name>C5FLV3_ARTOC</name>
<organism evidence="2 3">
    <name type="scientific">Arthroderma otae (strain ATCC MYA-4605 / CBS 113480)</name>
    <name type="common">Microsporum canis</name>
    <dbReference type="NCBI Taxonomy" id="554155"/>
    <lineage>
        <taxon>Eukaryota</taxon>
        <taxon>Fungi</taxon>
        <taxon>Dikarya</taxon>
        <taxon>Ascomycota</taxon>
        <taxon>Pezizomycotina</taxon>
        <taxon>Eurotiomycetes</taxon>
        <taxon>Eurotiomycetidae</taxon>
        <taxon>Onygenales</taxon>
        <taxon>Arthrodermataceae</taxon>
        <taxon>Microsporum</taxon>
    </lineage>
</organism>
<feature type="compositionally biased region" description="Basic and acidic residues" evidence="1">
    <location>
        <begin position="441"/>
        <end position="454"/>
    </location>
</feature>
<dbReference type="EMBL" id="DS995703">
    <property type="protein sequence ID" value="EEQ30675.1"/>
    <property type="molecule type" value="Genomic_DNA"/>
</dbReference>
<proteinExistence type="predicted"/>
<gene>
    <name evidence="2" type="ORF">MCYG_03494</name>
</gene>
<dbReference type="GeneID" id="9229310"/>
<feature type="compositionally biased region" description="Basic and acidic residues" evidence="1">
    <location>
        <begin position="854"/>
        <end position="871"/>
    </location>
</feature>
<feature type="compositionally biased region" description="Low complexity" evidence="1">
    <location>
        <begin position="82"/>
        <end position="93"/>
    </location>
</feature>
<evidence type="ECO:0000313" key="3">
    <source>
        <dbReference type="Proteomes" id="UP000002035"/>
    </source>
</evidence>
<feature type="compositionally biased region" description="Low complexity" evidence="1">
    <location>
        <begin position="51"/>
        <end position="64"/>
    </location>
</feature>
<reference evidence="3" key="1">
    <citation type="journal article" date="2012" name="MBio">
        <title>Comparative genome analysis of Trichophyton rubrum and related dermatophytes reveals candidate genes involved in infection.</title>
        <authorList>
            <person name="Martinez D.A."/>
            <person name="Oliver B.G."/>
            <person name="Graeser Y."/>
            <person name="Goldberg J.M."/>
            <person name="Li W."/>
            <person name="Martinez-Rossi N.M."/>
            <person name="Monod M."/>
            <person name="Shelest E."/>
            <person name="Barton R.C."/>
            <person name="Birch E."/>
            <person name="Brakhage A.A."/>
            <person name="Chen Z."/>
            <person name="Gurr S.J."/>
            <person name="Heiman D."/>
            <person name="Heitman J."/>
            <person name="Kosti I."/>
            <person name="Rossi A."/>
            <person name="Saif S."/>
            <person name="Samalova M."/>
            <person name="Saunders C.W."/>
            <person name="Shea T."/>
            <person name="Summerbell R.C."/>
            <person name="Xu J."/>
            <person name="Young S."/>
            <person name="Zeng Q."/>
            <person name="Birren B.W."/>
            <person name="Cuomo C.A."/>
            <person name="White T.C."/>
        </authorList>
    </citation>
    <scope>NUCLEOTIDE SEQUENCE [LARGE SCALE GENOMIC DNA]</scope>
    <source>
        <strain evidence="3">ATCC MYA-4605 / CBS 113480</strain>
    </source>
</reference>
<feature type="region of interest" description="Disordered" evidence="1">
    <location>
        <begin position="658"/>
        <end position="689"/>
    </location>
</feature>
<dbReference type="STRING" id="554155.C5FLV3"/>
<feature type="compositionally biased region" description="Basic and acidic residues" evidence="1">
    <location>
        <begin position="205"/>
        <end position="214"/>
    </location>
</feature>
<feature type="region of interest" description="Disordered" evidence="1">
    <location>
        <begin position="205"/>
        <end position="467"/>
    </location>
</feature>
<dbReference type="Proteomes" id="UP000002035">
    <property type="component" value="Unassembled WGS sequence"/>
</dbReference>
<protein>
    <submittedName>
        <fullName evidence="2">Uncharacterized protein</fullName>
    </submittedName>
</protein>
<feature type="region of interest" description="Disordered" evidence="1">
    <location>
        <begin position="1"/>
        <end position="29"/>
    </location>
</feature>
<feature type="compositionally biased region" description="Polar residues" evidence="1">
    <location>
        <begin position="94"/>
        <end position="123"/>
    </location>
</feature>
<feature type="compositionally biased region" description="Low complexity" evidence="1">
    <location>
        <begin position="396"/>
        <end position="417"/>
    </location>
</feature>
<feature type="region of interest" description="Disordered" evidence="1">
    <location>
        <begin position="156"/>
        <end position="177"/>
    </location>
</feature>
<dbReference type="eggNOG" id="ENOG502SJ1Q">
    <property type="taxonomic scope" value="Eukaryota"/>
</dbReference>